<keyword evidence="3" id="KW-1185">Reference proteome</keyword>
<sequence length="279" mass="30425">MTSSETQSFLILGATGKTGSRISKRLIEEGHPVRPGSRNAPIPFDWDNPSTWSAALTGARAVYISYQPDLAMPGALETLQAFVSLAVEHHVKHLVLLSGRGEIEAQEAERIVQNSGIDWTVLRASWFFQNFSEAHFLEPIIEGQLVLPVGNIAEPFVDAEDIAEVAVQALTKPGHAGKLFELTGPKALTFAEAIQEIGSATGRDIQFIQVPSESYRKELENAQLPAPWVDLVLYLFTTVLDGRNTAVADGVRQALGRTANNFSAYARRTASTGVWNARE</sequence>
<dbReference type="AlphaFoldDB" id="A0A345RR90"/>
<dbReference type="PANTHER" id="PTHR43162:SF1">
    <property type="entry name" value="PRESTALK A DIFFERENTIATION PROTEIN A"/>
    <property type="match status" value="1"/>
</dbReference>
<accession>A0A345RR90</accession>
<dbReference type="SUPFAM" id="SSF51735">
    <property type="entry name" value="NAD(P)-binding Rossmann-fold domains"/>
    <property type="match status" value="1"/>
</dbReference>
<dbReference type="InterPro" id="IPR016040">
    <property type="entry name" value="NAD(P)-bd_dom"/>
</dbReference>
<dbReference type="PANTHER" id="PTHR43162">
    <property type="match status" value="1"/>
</dbReference>
<dbReference type="InterPro" id="IPR051604">
    <property type="entry name" value="Ergot_Alk_Oxidoreductase"/>
</dbReference>
<dbReference type="Gene3D" id="3.40.50.720">
    <property type="entry name" value="NAD(P)-binding Rossmann-like Domain"/>
    <property type="match status" value="1"/>
</dbReference>
<reference evidence="2 3" key="1">
    <citation type="submission" date="2018-05" db="EMBL/GenBank/DDBJ databases">
        <title>Complete genome sequence of Pseudomonas kribbensis 46-2(T).</title>
        <authorList>
            <person name="Jeong H."/>
            <person name="Lee S.-G."/>
            <person name="Rha E."/>
            <person name="Kim H."/>
        </authorList>
    </citation>
    <scope>NUCLEOTIDE SEQUENCE [LARGE SCALE GENOMIC DNA]</scope>
    <source>
        <strain evidence="2 3">46-2</strain>
    </source>
</reference>
<dbReference type="Pfam" id="PF13460">
    <property type="entry name" value="NAD_binding_10"/>
    <property type="match status" value="1"/>
</dbReference>
<dbReference type="RefSeq" id="WP_114883366.1">
    <property type="nucleotide sequence ID" value="NZ_CP029608.1"/>
</dbReference>
<dbReference type="EMBL" id="CP029608">
    <property type="protein sequence ID" value="AXI61806.1"/>
    <property type="molecule type" value="Genomic_DNA"/>
</dbReference>
<feature type="domain" description="NAD(P)-binding" evidence="1">
    <location>
        <begin position="13"/>
        <end position="173"/>
    </location>
</feature>
<dbReference type="Proteomes" id="UP000253720">
    <property type="component" value="Chromosome"/>
</dbReference>
<evidence type="ECO:0000259" key="1">
    <source>
        <dbReference type="Pfam" id="PF13460"/>
    </source>
</evidence>
<protein>
    <submittedName>
        <fullName evidence="2">NmrA family transcriptional regulator</fullName>
    </submittedName>
</protein>
<dbReference type="Gene3D" id="3.90.25.10">
    <property type="entry name" value="UDP-galactose 4-epimerase, domain 1"/>
    <property type="match status" value="1"/>
</dbReference>
<dbReference type="InterPro" id="IPR036291">
    <property type="entry name" value="NAD(P)-bd_dom_sf"/>
</dbReference>
<gene>
    <name evidence="2" type="ORF">DLD99_15425</name>
</gene>
<evidence type="ECO:0000313" key="3">
    <source>
        <dbReference type="Proteomes" id="UP000253720"/>
    </source>
</evidence>
<organism evidence="2 3">
    <name type="scientific">Pseudomonas kribbensis</name>
    <dbReference type="NCBI Taxonomy" id="1628086"/>
    <lineage>
        <taxon>Bacteria</taxon>
        <taxon>Pseudomonadati</taxon>
        <taxon>Pseudomonadota</taxon>
        <taxon>Gammaproteobacteria</taxon>
        <taxon>Pseudomonadales</taxon>
        <taxon>Pseudomonadaceae</taxon>
        <taxon>Pseudomonas</taxon>
    </lineage>
</organism>
<name>A0A345RR90_9PSED</name>
<evidence type="ECO:0000313" key="2">
    <source>
        <dbReference type="EMBL" id="AXI61806.1"/>
    </source>
</evidence>
<dbReference type="KEGG" id="pke:DLD99_15425"/>
<proteinExistence type="predicted"/>